<gene>
    <name evidence="1" type="ORF">GUITHDRAFT_100751</name>
</gene>
<dbReference type="Proteomes" id="UP000011087">
    <property type="component" value="Unassembled WGS sequence"/>
</dbReference>
<sequence length="161" mass="18207">MSTRFLHAMANHPVGMEEESTLLSSIRHRRGWNLEPISVHDEEGLEERACDMELEDECSHRAVEWEDGMHNSSGYEFTPSTINSARAPDPQEACINEEEEDAFCCERLVKRRRTECSVQMGDEGVVDETWAAMRNAWRLQGISACSQLNSAGDKQQFSAPS</sequence>
<organism evidence="1">
    <name type="scientific">Guillardia theta (strain CCMP2712)</name>
    <name type="common">Cryptophyte</name>
    <dbReference type="NCBI Taxonomy" id="905079"/>
    <lineage>
        <taxon>Eukaryota</taxon>
        <taxon>Cryptophyceae</taxon>
        <taxon>Pyrenomonadales</taxon>
        <taxon>Geminigeraceae</taxon>
        <taxon>Guillardia</taxon>
    </lineage>
</organism>
<dbReference type="AlphaFoldDB" id="L1JZ02"/>
<dbReference type="PaxDb" id="55529-EKX53781"/>
<accession>L1JZ02</accession>
<evidence type="ECO:0000313" key="1">
    <source>
        <dbReference type="EMBL" id="EKX53781.1"/>
    </source>
</evidence>
<dbReference type="HOGENOM" id="CLU_1646955_0_0_1"/>
<dbReference type="EMBL" id="JH992969">
    <property type="protein sequence ID" value="EKX53781.1"/>
    <property type="molecule type" value="Genomic_DNA"/>
</dbReference>
<proteinExistence type="predicted"/>
<dbReference type="RefSeq" id="XP_005840761.1">
    <property type="nucleotide sequence ID" value="XM_005840704.1"/>
</dbReference>
<keyword evidence="3" id="KW-1185">Reference proteome</keyword>
<reference evidence="1 3" key="1">
    <citation type="journal article" date="2012" name="Nature">
        <title>Algal genomes reveal evolutionary mosaicism and the fate of nucleomorphs.</title>
        <authorList>
            <consortium name="DOE Joint Genome Institute"/>
            <person name="Curtis B.A."/>
            <person name="Tanifuji G."/>
            <person name="Burki F."/>
            <person name="Gruber A."/>
            <person name="Irimia M."/>
            <person name="Maruyama S."/>
            <person name="Arias M.C."/>
            <person name="Ball S.G."/>
            <person name="Gile G.H."/>
            <person name="Hirakawa Y."/>
            <person name="Hopkins J.F."/>
            <person name="Kuo A."/>
            <person name="Rensing S.A."/>
            <person name="Schmutz J."/>
            <person name="Symeonidi A."/>
            <person name="Elias M."/>
            <person name="Eveleigh R.J."/>
            <person name="Herman E.K."/>
            <person name="Klute M.J."/>
            <person name="Nakayama T."/>
            <person name="Obornik M."/>
            <person name="Reyes-Prieto A."/>
            <person name="Armbrust E.V."/>
            <person name="Aves S.J."/>
            <person name="Beiko R.G."/>
            <person name="Coutinho P."/>
            <person name="Dacks J.B."/>
            <person name="Durnford D.G."/>
            <person name="Fast N.M."/>
            <person name="Green B.R."/>
            <person name="Grisdale C.J."/>
            <person name="Hempel F."/>
            <person name="Henrissat B."/>
            <person name="Hoppner M.P."/>
            <person name="Ishida K."/>
            <person name="Kim E."/>
            <person name="Koreny L."/>
            <person name="Kroth P.G."/>
            <person name="Liu Y."/>
            <person name="Malik S.B."/>
            <person name="Maier U.G."/>
            <person name="McRose D."/>
            <person name="Mock T."/>
            <person name="Neilson J.A."/>
            <person name="Onodera N.T."/>
            <person name="Poole A.M."/>
            <person name="Pritham E.J."/>
            <person name="Richards T.A."/>
            <person name="Rocap G."/>
            <person name="Roy S.W."/>
            <person name="Sarai C."/>
            <person name="Schaack S."/>
            <person name="Shirato S."/>
            <person name="Slamovits C.H."/>
            <person name="Spencer D.F."/>
            <person name="Suzuki S."/>
            <person name="Worden A.Z."/>
            <person name="Zauner S."/>
            <person name="Barry K."/>
            <person name="Bell C."/>
            <person name="Bharti A.K."/>
            <person name="Crow J.A."/>
            <person name="Grimwood J."/>
            <person name="Kramer R."/>
            <person name="Lindquist E."/>
            <person name="Lucas S."/>
            <person name="Salamov A."/>
            <person name="McFadden G.I."/>
            <person name="Lane C.E."/>
            <person name="Keeling P.J."/>
            <person name="Gray M.W."/>
            <person name="Grigoriev I.V."/>
            <person name="Archibald J.M."/>
        </authorList>
    </citation>
    <scope>NUCLEOTIDE SEQUENCE</scope>
    <source>
        <strain evidence="1 3">CCMP2712</strain>
    </source>
</reference>
<evidence type="ECO:0000313" key="3">
    <source>
        <dbReference type="Proteomes" id="UP000011087"/>
    </source>
</evidence>
<reference evidence="3" key="2">
    <citation type="submission" date="2012-11" db="EMBL/GenBank/DDBJ databases">
        <authorList>
            <person name="Kuo A."/>
            <person name="Curtis B.A."/>
            <person name="Tanifuji G."/>
            <person name="Burki F."/>
            <person name="Gruber A."/>
            <person name="Irimia M."/>
            <person name="Maruyama S."/>
            <person name="Arias M.C."/>
            <person name="Ball S.G."/>
            <person name="Gile G.H."/>
            <person name="Hirakawa Y."/>
            <person name="Hopkins J.F."/>
            <person name="Rensing S.A."/>
            <person name="Schmutz J."/>
            <person name="Symeonidi A."/>
            <person name="Elias M."/>
            <person name="Eveleigh R.J."/>
            <person name="Herman E.K."/>
            <person name="Klute M.J."/>
            <person name="Nakayama T."/>
            <person name="Obornik M."/>
            <person name="Reyes-Prieto A."/>
            <person name="Armbrust E.V."/>
            <person name="Aves S.J."/>
            <person name="Beiko R.G."/>
            <person name="Coutinho P."/>
            <person name="Dacks J.B."/>
            <person name="Durnford D.G."/>
            <person name="Fast N.M."/>
            <person name="Green B.R."/>
            <person name="Grisdale C."/>
            <person name="Hempe F."/>
            <person name="Henrissat B."/>
            <person name="Hoppner M.P."/>
            <person name="Ishida K.-I."/>
            <person name="Kim E."/>
            <person name="Koreny L."/>
            <person name="Kroth P.G."/>
            <person name="Liu Y."/>
            <person name="Malik S.-B."/>
            <person name="Maier U.G."/>
            <person name="McRose D."/>
            <person name="Mock T."/>
            <person name="Neilson J.A."/>
            <person name="Onodera N.T."/>
            <person name="Poole A.M."/>
            <person name="Pritham E.J."/>
            <person name="Richards T.A."/>
            <person name="Rocap G."/>
            <person name="Roy S.W."/>
            <person name="Sarai C."/>
            <person name="Schaack S."/>
            <person name="Shirato S."/>
            <person name="Slamovits C.H."/>
            <person name="Spencer D.F."/>
            <person name="Suzuki S."/>
            <person name="Worden A.Z."/>
            <person name="Zauner S."/>
            <person name="Barry K."/>
            <person name="Bell C."/>
            <person name="Bharti A.K."/>
            <person name="Crow J.A."/>
            <person name="Grimwood J."/>
            <person name="Kramer R."/>
            <person name="Lindquist E."/>
            <person name="Lucas S."/>
            <person name="Salamov A."/>
            <person name="McFadden G.I."/>
            <person name="Lane C.E."/>
            <person name="Keeling P.J."/>
            <person name="Gray M.W."/>
            <person name="Grigoriev I.V."/>
            <person name="Archibald J.M."/>
        </authorList>
    </citation>
    <scope>NUCLEOTIDE SEQUENCE</scope>
    <source>
        <strain evidence="3">CCMP2712</strain>
    </source>
</reference>
<dbReference type="GeneID" id="17310281"/>
<dbReference type="KEGG" id="gtt:GUITHDRAFT_100751"/>
<dbReference type="EnsemblProtists" id="EKX53781">
    <property type="protein sequence ID" value="EKX53781"/>
    <property type="gene ID" value="GUITHDRAFT_100751"/>
</dbReference>
<protein>
    <submittedName>
        <fullName evidence="1 2">Uncharacterized protein</fullName>
    </submittedName>
</protein>
<name>L1JZ02_GUITC</name>
<reference evidence="2" key="3">
    <citation type="submission" date="2016-03" db="UniProtKB">
        <authorList>
            <consortium name="EnsemblProtists"/>
        </authorList>
    </citation>
    <scope>IDENTIFICATION</scope>
</reference>
<evidence type="ECO:0000313" key="2">
    <source>
        <dbReference type="EnsemblProtists" id="EKX53781"/>
    </source>
</evidence>